<protein>
    <submittedName>
        <fullName evidence="1">Uncharacterized protein</fullName>
    </submittedName>
</protein>
<organism evidence="1 2">
    <name type="scientific">Meloidogyne enterolobii</name>
    <name type="common">Root-knot nematode worm</name>
    <name type="synonym">Meloidogyne mayaguensis</name>
    <dbReference type="NCBI Taxonomy" id="390850"/>
    <lineage>
        <taxon>Eukaryota</taxon>
        <taxon>Metazoa</taxon>
        <taxon>Ecdysozoa</taxon>
        <taxon>Nematoda</taxon>
        <taxon>Chromadorea</taxon>
        <taxon>Rhabditida</taxon>
        <taxon>Tylenchina</taxon>
        <taxon>Tylenchomorpha</taxon>
        <taxon>Tylenchoidea</taxon>
        <taxon>Meloidogynidae</taxon>
        <taxon>Meloidogyninae</taxon>
        <taxon>Meloidogyne</taxon>
    </lineage>
</organism>
<proteinExistence type="predicted"/>
<dbReference type="Proteomes" id="UP001497535">
    <property type="component" value="Unassembled WGS sequence"/>
</dbReference>
<comment type="caution">
    <text evidence="1">The sequence shown here is derived from an EMBL/GenBank/DDBJ whole genome shotgun (WGS) entry which is preliminary data.</text>
</comment>
<accession>A0ACB0XK76</accession>
<dbReference type="EMBL" id="CAVMJV010000001">
    <property type="protein sequence ID" value="CAK5005895.1"/>
    <property type="molecule type" value="Genomic_DNA"/>
</dbReference>
<reference evidence="1" key="1">
    <citation type="submission" date="2023-11" db="EMBL/GenBank/DDBJ databases">
        <authorList>
            <person name="Poullet M."/>
        </authorList>
    </citation>
    <scope>NUCLEOTIDE SEQUENCE</scope>
    <source>
        <strain evidence="1">E1834</strain>
    </source>
</reference>
<evidence type="ECO:0000313" key="2">
    <source>
        <dbReference type="Proteomes" id="UP001497535"/>
    </source>
</evidence>
<keyword evidence="2" id="KW-1185">Reference proteome</keyword>
<gene>
    <name evidence="1" type="ORF">MENTE1834_LOCUS68</name>
</gene>
<sequence>MAIAADEFKIILLEYGNWPENIRFIDDQLKEKKEGNETAFYHSSEKLTELAHL</sequence>
<name>A0ACB0XK76_MELEN</name>
<evidence type="ECO:0000313" key="1">
    <source>
        <dbReference type="EMBL" id="CAK5005895.1"/>
    </source>
</evidence>